<gene>
    <name evidence="4" type="ORF">ACJMK2_023258</name>
</gene>
<evidence type="ECO:0000256" key="1">
    <source>
        <dbReference type="ARBA" id="ARBA00016548"/>
    </source>
</evidence>
<dbReference type="Proteomes" id="UP001634394">
    <property type="component" value="Unassembled WGS sequence"/>
</dbReference>
<protein>
    <recommendedName>
        <fullName evidence="1">COMM domain-containing protein 3</fullName>
    </recommendedName>
</protein>
<accession>A0ABD3T582</accession>
<name>A0ABD3T582_SINWO</name>
<dbReference type="PANTHER" id="PTHR31159:SF1">
    <property type="entry name" value="COMM DOMAIN-CONTAINING PROTEIN 3"/>
    <property type="match status" value="1"/>
</dbReference>
<dbReference type="CDD" id="cd04751">
    <property type="entry name" value="Commd3"/>
    <property type="match status" value="1"/>
</dbReference>
<dbReference type="InterPro" id="IPR017920">
    <property type="entry name" value="COMM"/>
</dbReference>
<dbReference type="EMBL" id="JBJQND010000019">
    <property type="protein sequence ID" value="KAL3831517.1"/>
    <property type="molecule type" value="Genomic_DNA"/>
</dbReference>
<keyword evidence="5" id="KW-1185">Reference proteome</keyword>
<dbReference type="PROSITE" id="PS51269">
    <property type="entry name" value="COMM"/>
    <property type="match status" value="1"/>
</dbReference>
<dbReference type="Pfam" id="PF07258">
    <property type="entry name" value="COMM_domain"/>
    <property type="match status" value="1"/>
</dbReference>
<reference evidence="4 5" key="1">
    <citation type="submission" date="2024-11" db="EMBL/GenBank/DDBJ databases">
        <title>Chromosome-level genome assembly of the freshwater bivalve Anodonta woodiana.</title>
        <authorList>
            <person name="Chen X."/>
        </authorList>
    </citation>
    <scope>NUCLEOTIDE SEQUENCE [LARGE SCALE GENOMIC DNA]</scope>
    <source>
        <strain evidence="4">MN2024</strain>
        <tissue evidence="4">Gills</tissue>
    </source>
</reference>
<comment type="caution">
    <text evidence="4">The sequence shown here is derived from an EMBL/GenBank/DDBJ whole genome shotgun (WGS) entry which is preliminary data.</text>
</comment>
<comment type="similarity">
    <text evidence="2">Belongs to the COMM domain-containing protein 3 family.</text>
</comment>
<dbReference type="AlphaFoldDB" id="A0ABD3T582"/>
<dbReference type="PANTHER" id="PTHR31159">
    <property type="entry name" value="COMM DOMAIN-CONTAINING PROTEIN 3"/>
    <property type="match status" value="1"/>
</dbReference>
<evidence type="ECO:0000313" key="5">
    <source>
        <dbReference type="Proteomes" id="UP001634394"/>
    </source>
</evidence>
<dbReference type="InterPro" id="IPR037355">
    <property type="entry name" value="COMMD3"/>
</dbReference>
<evidence type="ECO:0000313" key="4">
    <source>
        <dbReference type="EMBL" id="KAL3831517.1"/>
    </source>
</evidence>
<proteinExistence type="inferred from homology"/>
<evidence type="ECO:0000259" key="3">
    <source>
        <dbReference type="PROSITE" id="PS51269"/>
    </source>
</evidence>
<sequence>MELGQCTLEGLALAGDAAHIPDKIFQHFITRACDGVLDVRSRDAVAKDLSFQSVDLAVLKEAYAAVVTLLLEAAKNDIDGNSICTVLEDCKFTSDRIDVFNKLYADRKPYLQILLGRIGDSCPHIVDVDWRLDYYVKNNHLEKVNQAVYLITLKTEVPGQKDIQEVQFSCTQEQLQDLVGKLRDATKSMEKASQL</sequence>
<dbReference type="Pfam" id="PF21672">
    <property type="entry name" value="COMM_HN"/>
    <property type="match status" value="1"/>
</dbReference>
<evidence type="ECO:0000256" key="2">
    <source>
        <dbReference type="ARBA" id="ARBA00093469"/>
    </source>
</evidence>
<organism evidence="4 5">
    <name type="scientific">Sinanodonta woodiana</name>
    <name type="common">Chinese pond mussel</name>
    <name type="synonym">Anodonta woodiana</name>
    <dbReference type="NCBI Taxonomy" id="1069815"/>
    <lineage>
        <taxon>Eukaryota</taxon>
        <taxon>Metazoa</taxon>
        <taxon>Spiralia</taxon>
        <taxon>Lophotrochozoa</taxon>
        <taxon>Mollusca</taxon>
        <taxon>Bivalvia</taxon>
        <taxon>Autobranchia</taxon>
        <taxon>Heteroconchia</taxon>
        <taxon>Palaeoheterodonta</taxon>
        <taxon>Unionida</taxon>
        <taxon>Unionoidea</taxon>
        <taxon>Unionidae</taxon>
        <taxon>Unioninae</taxon>
        <taxon>Sinanodonta</taxon>
    </lineage>
</organism>
<feature type="domain" description="COMM" evidence="3">
    <location>
        <begin position="124"/>
        <end position="193"/>
    </location>
</feature>